<dbReference type="PANTHER" id="PTHR43123:SF1">
    <property type="entry name" value="POLYSACCHARIDE DEACETYLASE-RELATED"/>
    <property type="match status" value="1"/>
</dbReference>
<evidence type="ECO:0000313" key="3">
    <source>
        <dbReference type="EMBL" id="EGV62627.1"/>
    </source>
</evidence>
<keyword evidence="4" id="KW-1185">Reference proteome</keyword>
<dbReference type="SUPFAM" id="SSF88713">
    <property type="entry name" value="Glycoside hydrolase/deacetylase"/>
    <property type="match status" value="1"/>
</dbReference>
<evidence type="ECO:0000259" key="1">
    <source>
        <dbReference type="PROSITE" id="PS51677"/>
    </source>
</evidence>
<evidence type="ECO:0000313" key="4">
    <source>
        <dbReference type="Proteomes" id="UP000000707"/>
    </source>
</evidence>
<gene>
    <name evidence="3" type="ORF">CANTEDRAFT_115167</name>
</gene>
<proteinExistence type="predicted"/>
<dbReference type="GeneID" id="18247751"/>
<dbReference type="InterPro" id="IPR002509">
    <property type="entry name" value="NODB_dom"/>
</dbReference>
<dbReference type="Gene3D" id="3.20.20.370">
    <property type="entry name" value="Glycoside hydrolase/deacetylase"/>
    <property type="match status" value="1"/>
</dbReference>
<name>G3B878_CANTC</name>
<dbReference type="AlphaFoldDB" id="G3B878"/>
<dbReference type="OrthoDB" id="9970124at2759"/>
<reference evidence="3 4" key="1">
    <citation type="journal article" date="2011" name="Proc. Natl. Acad. Sci. U.S.A.">
        <title>Comparative genomics of xylose-fermenting fungi for enhanced biofuel production.</title>
        <authorList>
            <person name="Wohlbach D.J."/>
            <person name="Kuo A."/>
            <person name="Sato T.K."/>
            <person name="Potts K.M."/>
            <person name="Salamov A.A."/>
            <person name="LaButti K.M."/>
            <person name="Sun H."/>
            <person name="Clum A."/>
            <person name="Pangilinan J.L."/>
            <person name="Lindquist E.A."/>
            <person name="Lucas S."/>
            <person name="Lapidus A."/>
            <person name="Jin M."/>
            <person name="Gunawan C."/>
            <person name="Balan V."/>
            <person name="Dale B.E."/>
            <person name="Jeffries T.W."/>
            <person name="Zinkel R."/>
            <person name="Barry K.W."/>
            <person name="Grigoriev I.V."/>
            <person name="Gasch A.P."/>
        </authorList>
    </citation>
    <scope>NUCLEOTIDE SEQUENCE [LARGE SCALE GENOMIC DNA]</scope>
    <source>
        <strain evidence="3">ATCC 10573</strain>
        <strain evidence="4">ATCC 10573 / BCRC 21748 / CBS 615 / JCM 9827 / NBRC 10315 / NRRL Y-1498 / VKM Y-70</strain>
    </source>
</reference>
<dbReference type="STRING" id="590646.G3B878"/>
<dbReference type="GO" id="GO:0016810">
    <property type="term" value="F:hydrolase activity, acting on carbon-nitrogen (but not peptide) bonds"/>
    <property type="evidence" value="ECO:0007669"/>
    <property type="project" value="InterPro"/>
</dbReference>
<sequence>MFDTTSVGVLPKEVNVDKNQGTKYDFKRDLIGYGRQGLDCQWPENRKVAVSFVLNYEEGAERSLSLGDETAEFSLSTPSKTGPLPNRAYDIETEYDYGSRAGVWRILRLFSKHENKITAYAVGKAFERNPDVANAFVRDGHEIASHAYRWIPYADVAPEVEKAYILKELEALKETTGEDAPGWYMGRLSPQSWALICEVYREMGKELPYISDYYGDDVPYWADIPAEQDLPDNEKKGLLLVPYSFDCNDYRFLNANGFRSIQGFYDHLKNAFDTLYAEGGKMMTVGLHCRIIGRPGYFQALKKFVEYVNSHEDVWVCSRSDIASHFKSKYPYKP</sequence>
<dbReference type="PROSITE" id="PS51677">
    <property type="entry name" value="NODB"/>
    <property type="match status" value="1"/>
</dbReference>
<keyword evidence="2" id="KW-0378">Hydrolase</keyword>
<accession>G3B878</accession>
<dbReference type="EMBL" id="GL996527">
    <property type="protein sequence ID" value="EGV62627.1"/>
    <property type="molecule type" value="Genomic_DNA"/>
</dbReference>
<evidence type="ECO:0000313" key="2">
    <source>
        <dbReference type="EMBL" id="EGV62626.1"/>
    </source>
</evidence>
<organism evidence="4">
    <name type="scientific">Candida tenuis (strain ATCC 10573 / BCRC 21748 / CBS 615 / JCM 9827 / NBRC 10315 / NRRL Y-1498 / VKM Y-70)</name>
    <name type="common">Yeast</name>
    <name type="synonym">Yamadazyma tenuis</name>
    <dbReference type="NCBI Taxonomy" id="590646"/>
    <lineage>
        <taxon>Eukaryota</taxon>
        <taxon>Fungi</taxon>
        <taxon>Dikarya</taxon>
        <taxon>Ascomycota</taxon>
        <taxon>Saccharomycotina</taxon>
        <taxon>Pichiomycetes</taxon>
        <taxon>Debaryomycetaceae</taxon>
        <taxon>Yamadazyma</taxon>
    </lineage>
</organism>
<feature type="domain" description="NodB homology" evidence="1">
    <location>
        <begin position="89"/>
        <end position="317"/>
    </location>
</feature>
<dbReference type="HOGENOM" id="CLU_029940_0_0_1"/>
<dbReference type="InterPro" id="IPR011330">
    <property type="entry name" value="Glyco_hydro/deAcase_b/a-brl"/>
</dbReference>
<protein>
    <submittedName>
        <fullName evidence="2">Glycoside hydrolase/deacetylase</fullName>
    </submittedName>
</protein>
<dbReference type="Proteomes" id="UP000000707">
    <property type="component" value="Unassembled WGS sequence"/>
</dbReference>
<dbReference type="GO" id="GO:0005975">
    <property type="term" value="P:carbohydrate metabolic process"/>
    <property type="evidence" value="ECO:0007669"/>
    <property type="project" value="InterPro"/>
</dbReference>
<dbReference type="Pfam" id="PF01522">
    <property type="entry name" value="Polysacc_deac_1"/>
    <property type="match status" value="1"/>
</dbReference>
<dbReference type="EMBL" id="GL996527">
    <property type="protein sequence ID" value="EGV62626.1"/>
    <property type="molecule type" value="Genomic_DNA"/>
</dbReference>
<dbReference type="KEGG" id="cten:18247751"/>
<dbReference type="PANTHER" id="PTHR43123">
    <property type="entry name" value="POLYSACCHARIDE DEACETYLASE-RELATED"/>
    <property type="match status" value="1"/>
</dbReference>
<dbReference type="eggNOG" id="ENOG502QQRF">
    <property type="taxonomic scope" value="Eukaryota"/>
</dbReference>